<dbReference type="InterPro" id="IPR021727">
    <property type="entry name" value="DUF3299"/>
</dbReference>
<evidence type="ECO:0008006" key="4">
    <source>
        <dbReference type="Google" id="ProtNLM"/>
    </source>
</evidence>
<feature type="chain" id="PRO_5010187306" description="DUF3299 domain-containing protein" evidence="1">
    <location>
        <begin position="22"/>
        <end position="181"/>
    </location>
</feature>
<dbReference type="Proteomes" id="UP000185766">
    <property type="component" value="Unassembled WGS sequence"/>
</dbReference>
<dbReference type="Gene3D" id="2.40.50.870">
    <property type="entry name" value="Protein of unknown function (DUF3299)"/>
    <property type="match status" value="1"/>
</dbReference>
<evidence type="ECO:0000313" key="2">
    <source>
        <dbReference type="EMBL" id="SEK27991.1"/>
    </source>
</evidence>
<keyword evidence="3" id="KW-1185">Reference proteome</keyword>
<evidence type="ECO:0000313" key="3">
    <source>
        <dbReference type="Proteomes" id="UP000185766"/>
    </source>
</evidence>
<dbReference type="AlphaFoldDB" id="A0A1H7FPY6"/>
<dbReference type="Pfam" id="PF11736">
    <property type="entry name" value="DUF3299"/>
    <property type="match status" value="1"/>
</dbReference>
<feature type="signal peptide" evidence="1">
    <location>
        <begin position="1"/>
        <end position="21"/>
    </location>
</feature>
<accession>A0A1H7FPY6</accession>
<evidence type="ECO:0000256" key="1">
    <source>
        <dbReference type="SAM" id="SignalP"/>
    </source>
</evidence>
<gene>
    <name evidence="2" type="ORF">SAMN05216214_101293</name>
</gene>
<dbReference type="EMBL" id="FOAS01000001">
    <property type="protein sequence ID" value="SEK27991.1"/>
    <property type="molecule type" value="Genomic_DNA"/>
</dbReference>
<organism evidence="2 3">
    <name type="scientific">Atopomonas hussainii</name>
    <dbReference type="NCBI Taxonomy" id="1429083"/>
    <lineage>
        <taxon>Bacteria</taxon>
        <taxon>Pseudomonadati</taxon>
        <taxon>Pseudomonadota</taxon>
        <taxon>Gammaproteobacteria</taxon>
        <taxon>Pseudomonadales</taxon>
        <taxon>Pseudomonadaceae</taxon>
        <taxon>Atopomonas</taxon>
    </lineage>
</organism>
<reference evidence="2 3" key="1">
    <citation type="submission" date="2016-10" db="EMBL/GenBank/DDBJ databases">
        <authorList>
            <person name="de Groot N.N."/>
        </authorList>
    </citation>
    <scope>NUCLEOTIDE SEQUENCE [LARGE SCALE GENOMIC DNA]</scope>
    <source>
        <strain evidence="2 3">JCM 19513</strain>
    </source>
</reference>
<proteinExistence type="predicted"/>
<protein>
    <recommendedName>
        <fullName evidence="4">DUF3299 domain-containing protein</fullName>
    </recommendedName>
</protein>
<dbReference type="STRING" id="1429083.GCA_001885685_02269"/>
<name>A0A1H7FPY6_9GAMM</name>
<sequence>MKSLRHLTTVLLIAASSWLYAEPRELDWLELMPAADRIALENMPDIDHGVSPERPGDFSAPGGMKQAPGLPAVMYSANTVAALDKQQIRLAGYPVPLDSDGQGLSREFFLVPYAGACIHVPPPPPNQIILVSFAEGLLIEDLYIPIEVSGELRIESVSDPLADAAYVMQASSVQLLTEEQP</sequence>
<keyword evidence="1" id="KW-0732">Signal</keyword>